<dbReference type="GO" id="GO:0009277">
    <property type="term" value="C:fungal-type cell wall"/>
    <property type="evidence" value="ECO:0007669"/>
    <property type="project" value="InterPro"/>
</dbReference>
<organism evidence="2 3">
    <name type="scientific">Aspergillus tamarii</name>
    <dbReference type="NCBI Taxonomy" id="41984"/>
    <lineage>
        <taxon>Eukaryota</taxon>
        <taxon>Fungi</taxon>
        <taxon>Dikarya</taxon>
        <taxon>Ascomycota</taxon>
        <taxon>Pezizomycotina</taxon>
        <taxon>Eurotiomycetes</taxon>
        <taxon>Eurotiomycetidae</taxon>
        <taxon>Eurotiales</taxon>
        <taxon>Aspergillaceae</taxon>
        <taxon>Aspergillus</taxon>
        <taxon>Aspergillus subgen. Circumdati</taxon>
    </lineage>
</organism>
<dbReference type="GO" id="GO:0005199">
    <property type="term" value="F:structural constituent of cell wall"/>
    <property type="evidence" value="ECO:0007669"/>
    <property type="project" value="InterPro"/>
</dbReference>
<proteinExistence type="predicted"/>
<reference evidence="2 3" key="1">
    <citation type="submission" date="2019-04" db="EMBL/GenBank/DDBJ databases">
        <title>Friends and foes A comparative genomics study of 23 Aspergillus species from section Flavi.</title>
        <authorList>
            <consortium name="DOE Joint Genome Institute"/>
            <person name="Kjaerbolling I."/>
            <person name="Vesth T."/>
            <person name="Frisvad J.C."/>
            <person name="Nybo J.L."/>
            <person name="Theobald S."/>
            <person name="Kildgaard S."/>
            <person name="Isbrandt T."/>
            <person name="Kuo A."/>
            <person name="Sato A."/>
            <person name="Lyhne E.K."/>
            <person name="Kogle M.E."/>
            <person name="Wiebenga A."/>
            <person name="Kun R.S."/>
            <person name="Lubbers R.J."/>
            <person name="Makela M.R."/>
            <person name="Barry K."/>
            <person name="Chovatia M."/>
            <person name="Clum A."/>
            <person name="Daum C."/>
            <person name="Haridas S."/>
            <person name="He G."/>
            <person name="LaButti K."/>
            <person name="Lipzen A."/>
            <person name="Mondo S."/>
            <person name="Riley R."/>
            <person name="Salamov A."/>
            <person name="Simmons B.A."/>
            <person name="Magnuson J.K."/>
            <person name="Henrissat B."/>
            <person name="Mortensen U.H."/>
            <person name="Larsen T.O."/>
            <person name="Devries R.P."/>
            <person name="Grigoriev I.V."/>
            <person name="Machida M."/>
            <person name="Baker S.E."/>
            <person name="Andersen M.R."/>
        </authorList>
    </citation>
    <scope>NUCLEOTIDE SEQUENCE [LARGE SCALE GENOMIC DNA]</scope>
    <source>
        <strain evidence="2 3">CBS 117626</strain>
    </source>
</reference>
<accession>A0A5N6VBJ7</accession>
<keyword evidence="1" id="KW-0732">Signal</keyword>
<name>A0A5N6VBJ7_ASPTM</name>
<dbReference type="Proteomes" id="UP000326950">
    <property type="component" value="Unassembled WGS sequence"/>
</dbReference>
<feature type="signal peptide" evidence="1">
    <location>
        <begin position="1"/>
        <end position="18"/>
    </location>
</feature>
<protein>
    <submittedName>
        <fullName evidence="2">Uncharacterized protein</fullName>
    </submittedName>
</protein>
<keyword evidence="3" id="KW-1185">Reference proteome</keyword>
<evidence type="ECO:0000256" key="1">
    <source>
        <dbReference type="SAM" id="SignalP"/>
    </source>
</evidence>
<dbReference type="OrthoDB" id="4225815at2759"/>
<sequence length="76" mass="7772">MKVSILLATLSVLGVASSAEPASQCTGTLQCCQRLGLPSDQSVALLLGLVGLPISESNSPVGLTCTSRYSSLHLLN</sequence>
<dbReference type="AlphaFoldDB" id="A0A5N6VBJ7"/>
<gene>
    <name evidence="2" type="ORF">BDV40DRAFT_97994</name>
</gene>
<evidence type="ECO:0000313" key="3">
    <source>
        <dbReference type="Proteomes" id="UP000326950"/>
    </source>
</evidence>
<feature type="chain" id="PRO_5046965120" evidence="1">
    <location>
        <begin position="19"/>
        <end position="76"/>
    </location>
</feature>
<evidence type="ECO:0000313" key="2">
    <source>
        <dbReference type="EMBL" id="KAE8168322.1"/>
    </source>
</evidence>
<dbReference type="EMBL" id="ML738586">
    <property type="protein sequence ID" value="KAE8168322.1"/>
    <property type="molecule type" value="Genomic_DNA"/>
</dbReference>